<evidence type="ECO:0000256" key="1">
    <source>
        <dbReference type="SAM" id="SignalP"/>
    </source>
</evidence>
<accession>A0A5C8PPN0</accession>
<sequence length="410" mass="43583">MIRGRWSIWLMAAAIAAPAAAAPPDTGWQACRAAPTRDCVFAEAIGRMRDDAPPGRDPQFAEWDSLLYLRLSEIAAARKDRALFDEAKRSAEANQIADARRSALRWVAAAQAKAGFADDAARTLDDGDAGGFAAEEIALALARAGRPDDAVATAERLTSTEARLRTLTRLAQATRDPAYLDRALALVRGLDDGYEQSALRPGLALAYAELGQVEQAVRVARTTAVSYHRAQALAAIAAATRDAALLVEARSFATGFDGRGNEDEVWAALARAEVVLGVLPGARLTLEAHIGQTPSRALAAAVGELAAAHWLGGGKVAAEKLIDQLLAGSWTIGEARAVLARRLIAAERFDEARQVSFLADEITFDNLSAEIALKQAQTRAFAEALQSADKIQHPARRSPTLAEIAALMPP</sequence>
<evidence type="ECO:0000313" key="3">
    <source>
        <dbReference type="Proteomes" id="UP000321638"/>
    </source>
</evidence>
<dbReference type="Gene3D" id="1.25.40.10">
    <property type="entry name" value="Tetratricopeptide repeat domain"/>
    <property type="match status" value="1"/>
</dbReference>
<protein>
    <recommendedName>
        <fullName evidence="4">Tetratricopeptide repeat protein</fullName>
    </recommendedName>
</protein>
<organism evidence="2 3">
    <name type="scientific">Vineibacter terrae</name>
    <dbReference type="NCBI Taxonomy" id="2586908"/>
    <lineage>
        <taxon>Bacteria</taxon>
        <taxon>Pseudomonadati</taxon>
        <taxon>Pseudomonadota</taxon>
        <taxon>Alphaproteobacteria</taxon>
        <taxon>Hyphomicrobiales</taxon>
        <taxon>Vineibacter</taxon>
    </lineage>
</organism>
<dbReference type="RefSeq" id="WP_147847050.1">
    <property type="nucleotide sequence ID" value="NZ_VDUZ01000010.1"/>
</dbReference>
<feature type="signal peptide" evidence="1">
    <location>
        <begin position="1"/>
        <end position="21"/>
    </location>
</feature>
<dbReference type="Proteomes" id="UP000321638">
    <property type="component" value="Unassembled WGS sequence"/>
</dbReference>
<reference evidence="2 3" key="1">
    <citation type="submission" date="2019-06" db="EMBL/GenBank/DDBJ databases">
        <title>New taxonomy in bacterial strain CC-CFT640, isolated from vineyard.</title>
        <authorList>
            <person name="Lin S.-Y."/>
            <person name="Tsai C.-F."/>
            <person name="Young C.-C."/>
        </authorList>
    </citation>
    <scope>NUCLEOTIDE SEQUENCE [LARGE SCALE GENOMIC DNA]</scope>
    <source>
        <strain evidence="2 3">CC-CFT640</strain>
    </source>
</reference>
<proteinExistence type="predicted"/>
<comment type="caution">
    <text evidence="2">The sequence shown here is derived from an EMBL/GenBank/DDBJ whole genome shotgun (WGS) entry which is preliminary data.</text>
</comment>
<keyword evidence="1" id="KW-0732">Signal</keyword>
<gene>
    <name evidence="2" type="ORF">FHP25_11390</name>
</gene>
<name>A0A5C8PPN0_9HYPH</name>
<evidence type="ECO:0000313" key="2">
    <source>
        <dbReference type="EMBL" id="TXL76786.1"/>
    </source>
</evidence>
<evidence type="ECO:0008006" key="4">
    <source>
        <dbReference type="Google" id="ProtNLM"/>
    </source>
</evidence>
<dbReference type="AlphaFoldDB" id="A0A5C8PPN0"/>
<dbReference type="InterPro" id="IPR011990">
    <property type="entry name" value="TPR-like_helical_dom_sf"/>
</dbReference>
<feature type="chain" id="PRO_5022757322" description="Tetratricopeptide repeat protein" evidence="1">
    <location>
        <begin position="22"/>
        <end position="410"/>
    </location>
</feature>
<dbReference type="OrthoDB" id="7375206at2"/>
<dbReference type="EMBL" id="VDUZ01000010">
    <property type="protein sequence ID" value="TXL76786.1"/>
    <property type="molecule type" value="Genomic_DNA"/>
</dbReference>
<keyword evidence="3" id="KW-1185">Reference proteome</keyword>